<dbReference type="RefSeq" id="WP_275471024.1">
    <property type="nucleotide sequence ID" value="NZ_JAPDSH010000002.1"/>
</dbReference>
<dbReference type="Pfam" id="PF04854">
    <property type="entry name" value="DUF624"/>
    <property type="match status" value="1"/>
</dbReference>
<dbReference type="Proteomes" id="UP001147148">
    <property type="component" value="Unassembled WGS sequence"/>
</dbReference>
<dbReference type="InterPro" id="IPR006938">
    <property type="entry name" value="DUF624"/>
</dbReference>
<keyword evidence="1" id="KW-1133">Transmembrane helix</keyword>
<accession>A0ABT5X052</accession>
<feature type="transmembrane region" description="Helical" evidence="1">
    <location>
        <begin position="107"/>
        <end position="130"/>
    </location>
</feature>
<proteinExistence type="predicted"/>
<protein>
    <submittedName>
        <fullName evidence="2">DUF624 domain-containing protein</fullName>
    </submittedName>
</protein>
<dbReference type="EMBL" id="JAPDSH010000002">
    <property type="protein sequence ID" value="MDF0479385.1"/>
    <property type="molecule type" value="Genomic_DNA"/>
</dbReference>
<keyword evidence="1" id="KW-0472">Membrane</keyword>
<reference evidence="2" key="1">
    <citation type="submission" date="2022-10" db="EMBL/GenBank/DDBJ databases">
        <title>Vagococcus sp. isolated from poultry meat.</title>
        <authorList>
            <person name="Johansson P."/>
            <person name="Bjorkroth J."/>
        </authorList>
    </citation>
    <scope>NUCLEOTIDE SEQUENCE</scope>
    <source>
        <strain evidence="2">PNs007</strain>
    </source>
</reference>
<comment type="caution">
    <text evidence="2">The sequence shown here is derived from an EMBL/GenBank/DDBJ whole genome shotgun (WGS) entry which is preliminary data.</text>
</comment>
<gene>
    <name evidence="2" type="ORF">OL233_03705</name>
</gene>
<name>A0ABT5X052_9ENTE</name>
<evidence type="ECO:0000256" key="1">
    <source>
        <dbReference type="SAM" id="Phobius"/>
    </source>
</evidence>
<feature type="transmembrane region" description="Helical" evidence="1">
    <location>
        <begin position="171"/>
        <end position="189"/>
    </location>
</feature>
<feature type="transmembrane region" description="Helical" evidence="1">
    <location>
        <begin position="76"/>
        <end position="95"/>
    </location>
</feature>
<organism evidence="2 3">
    <name type="scientific">Vagococcus proximus</name>
    <dbReference type="NCBI Taxonomy" id="2991417"/>
    <lineage>
        <taxon>Bacteria</taxon>
        <taxon>Bacillati</taxon>
        <taxon>Bacillota</taxon>
        <taxon>Bacilli</taxon>
        <taxon>Lactobacillales</taxon>
        <taxon>Enterococcaceae</taxon>
        <taxon>Vagococcus</taxon>
    </lineage>
</organism>
<feature type="transmembrane region" description="Helical" evidence="1">
    <location>
        <begin position="142"/>
        <end position="165"/>
    </location>
</feature>
<evidence type="ECO:0000313" key="3">
    <source>
        <dbReference type="Proteomes" id="UP001147148"/>
    </source>
</evidence>
<sequence>MIETGVTEGINKFYFILKLTLYFWALSISRGVIFGVGPAFLTIMALFGEYGWDHSKVTWKNLYPEFKKEFKFGNQLFYSFFLIGLFLFLSLWTSVQLKGMLFLMTDFILIFLLLVVIIAGGFAFSLYSHYDISLKNLIKLSVILFFREFKAALSLVVFLVIMTVINLKMPAFIFFISAGVLALFLYRLGKKVSEGLVVD</sequence>
<keyword evidence="1" id="KW-0812">Transmembrane</keyword>
<feature type="transmembrane region" description="Helical" evidence="1">
    <location>
        <begin position="21"/>
        <end position="47"/>
    </location>
</feature>
<evidence type="ECO:0000313" key="2">
    <source>
        <dbReference type="EMBL" id="MDF0479385.1"/>
    </source>
</evidence>
<keyword evidence="3" id="KW-1185">Reference proteome</keyword>